<reference evidence="2" key="1">
    <citation type="submission" date="2012-05" db="EMBL/GenBank/DDBJ databases">
        <authorList>
            <person name="Krishnakumar V."/>
            <person name="Cheung F."/>
            <person name="Xiao Y."/>
            <person name="Chan A."/>
            <person name="Moskal W.A."/>
            <person name="Town C.D."/>
        </authorList>
    </citation>
    <scope>NUCLEOTIDE SEQUENCE</scope>
</reference>
<keyword evidence="1" id="KW-0812">Transmembrane</keyword>
<keyword evidence="1" id="KW-0472">Membrane</keyword>
<evidence type="ECO:0000256" key="1">
    <source>
        <dbReference type="SAM" id="Phobius"/>
    </source>
</evidence>
<dbReference type="EMBL" id="BT134648">
    <property type="protein sequence ID" value="AFK34443.1"/>
    <property type="molecule type" value="mRNA"/>
</dbReference>
<organism evidence="2">
    <name type="scientific">Lotus japonicus</name>
    <name type="common">Lotus corniculatus var. japonicus</name>
    <dbReference type="NCBI Taxonomy" id="34305"/>
    <lineage>
        <taxon>Eukaryota</taxon>
        <taxon>Viridiplantae</taxon>
        <taxon>Streptophyta</taxon>
        <taxon>Embryophyta</taxon>
        <taxon>Tracheophyta</taxon>
        <taxon>Spermatophyta</taxon>
        <taxon>Magnoliopsida</taxon>
        <taxon>eudicotyledons</taxon>
        <taxon>Gunneridae</taxon>
        <taxon>Pentapetalae</taxon>
        <taxon>rosids</taxon>
        <taxon>fabids</taxon>
        <taxon>Fabales</taxon>
        <taxon>Fabaceae</taxon>
        <taxon>Papilionoideae</taxon>
        <taxon>50 kb inversion clade</taxon>
        <taxon>NPAAA clade</taxon>
        <taxon>Hologalegina</taxon>
        <taxon>robinioid clade</taxon>
        <taxon>Loteae</taxon>
        <taxon>Lotus</taxon>
    </lineage>
</organism>
<protein>
    <submittedName>
        <fullName evidence="2">Uncharacterized protein</fullName>
    </submittedName>
</protein>
<evidence type="ECO:0000313" key="2">
    <source>
        <dbReference type="EMBL" id="AFK34443.1"/>
    </source>
</evidence>
<sequence>MYNNFIQNSSSCHRKRKRRLPNKRLFYQLAPISLLRLFFGGYQTSSLCWQEMLG</sequence>
<keyword evidence="1" id="KW-1133">Transmembrane helix</keyword>
<proteinExistence type="evidence at transcript level"/>
<dbReference type="AlphaFoldDB" id="I3S2F1"/>
<accession>I3S2F1</accession>
<name>I3S2F1_LOTJA</name>
<feature type="transmembrane region" description="Helical" evidence="1">
    <location>
        <begin position="25"/>
        <end position="44"/>
    </location>
</feature>